<dbReference type="EMBL" id="NMUH01000456">
    <property type="protein sequence ID" value="MQL79451.1"/>
    <property type="molecule type" value="Genomic_DNA"/>
</dbReference>
<name>A0A843U7G3_COLES</name>
<dbReference type="Proteomes" id="UP000652761">
    <property type="component" value="Unassembled WGS sequence"/>
</dbReference>
<feature type="region of interest" description="Disordered" evidence="1">
    <location>
        <begin position="171"/>
        <end position="197"/>
    </location>
</feature>
<comment type="caution">
    <text evidence="2">The sequence shown here is derived from an EMBL/GenBank/DDBJ whole genome shotgun (WGS) entry which is preliminary data.</text>
</comment>
<accession>A0A843U7G3</accession>
<evidence type="ECO:0000256" key="1">
    <source>
        <dbReference type="SAM" id="MobiDB-lite"/>
    </source>
</evidence>
<dbReference type="AlphaFoldDB" id="A0A843U7G3"/>
<evidence type="ECO:0000313" key="3">
    <source>
        <dbReference type="Proteomes" id="UP000652761"/>
    </source>
</evidence>
<sequence length="216" mass="23169">MSTVAASARAAFLLPRFCDLSLRCCQCESGIAGSSSLCRLPRIVPLPPATSQPRVFPSDAHAPNQKPQTPAFWCTSPSPSVCASVVVHHSTSSDGHLLLFLLPTARASTTTARPVLYLYDRVESLHFGANNMRWNIMILPHPPPPTPSTAHTSSTVRSSLFTFADVAPASQHQASPFPTPALLSSRPPPLGHLRGVELSPPSPLFPCKSDTLDFKL</sequence>
<reference evidence="2" key="1">
    <citation type="submission" date="2017-07" db="EMBL/GenBank/DDBJ databases">
        <title>Taro Niue Genome Assembly and Annotation.</title>
        <authorList>
            <person name="Atibalentja N."/>
            <person name="Keating K."/>
            <person name="Fields C.J."/>
        </authorList>
    </citation>
    <scope>NUCLEOTIDE SEQUENCE</scope>
    <source>
        <strain evidence="2">Niue_2</strain>
        <tissue evidence="2">Leaf</tissue>
    </source>
</reference>
<protein>
    <submittedName>
        <fullName evidence="2">Uncharacterized protein</fullName>
    </submittedName>
</protein>
<organism evidence="2 3">
    <name type="scientific">Colocasia esculenta</name>
    <name type="common">Wild taro</name>
    <name type="synonym">Arum esculentum</name>
    <dbReference type="NCBI Taxonomy" id="4460"/>
    <lineage>
        <taxon>Eukaryota</taxon>
        <taxon>Viridiplantae</taxon>
        <taxon>Streptophyta</taxon>
        <taxon>Embryophyta</taxon>
        <taxon>Tracheophyta</taxon>
        <taxon>Spermatophyta</taxon>
        <taxon>Magnoliopsida</taxon>
        <taxon>Liliopsida</taxon>
        <taxon>Araceae</taxon>
        <taxon>Aroideae</taxon>
        <taxon>Colocasieae</taxon>
        <taxon>Colocasia</taxon>
    </lineage>
</organism>
<evidence type="ECO:0000313" key="2">
    <source>
        <dbReference type="EMBL" id="MQL79451.1"/>
    </source>
</evidence>
<proteinExistence type="predicted"/>
<keyword evidence="3" id="KW-1185">Reference proteome</keyword>
<gene>
    <name evidence="2" type="ORF">Taro_011895</name>
</gene>